<dbReference type="PANTHER" id="PTHR43630">
    <property type="entry name" value="POLY-BETA-1,6-N-ACETYL-D-GLUCOSAMINE SYNTHASE"/>
    <property type="match status" value="1"/>
</dbReference>
<dbReference type="Proteomes" id="UP000323521">
    <property type="component" value="Chromosome"/>
</dbReference>
<dbReference type="Pfam" id="PF00535">
    <property type="entry name" value="Glycos_transf_2"/>
    <property type="match status" value="1"/>
</dbReference>
<dbReference type="GO" id="GO:0016757">
    <property type="term" value="F:glycosyltransferase activity"/>
    <property type="evidence" value="ECO:0007669"/>
    <property type="project" value="UniProtKB-KW"/>
</dbReference>
<dbReference type="Gene3D" id="3.90.550.10">
    <property type="entry name" value="Spore Coat Polysaccharide Biosynthesis Protein SpsA, Chain A"/>
    <property type="match status" value="1"/>
</dbReference>
<keyword evidence="2" id="KW-0328">Glycosyltransferase</keyword>
<feature type="transmembrane region" description="Helical" evidence="4">
    <location>
        <begin position="381"/>
        <end position="402"/>
    </location>
</feature>
<evidence type="ECO:0000256" key="2">
    <source>
        <dbReference type="ARBA" id="ARBA00022676"/>
    </source>
</evidence>
<evidence type="ECO:0000313" key="7">
    <source>
        <dbReference type="Proteomes" id="UP000323521"/>
    </source>
</evidence>
<keyword evidence="3 6" id="KW-0808">Transferase</keyword>
<keyword evidence="4" id="KW-1133">Transmembrane helix</keyword>
<gene>
    <name evidence="6" type="ORF">DCMF_03825</name>
</gene>
<feature type="transmembrane region" description="Helical" evidence="4">
    <location>
        <begin position="59"/>
        <end position="92"/>
    </location>
</feature>
<protein>
    <submittedName>
        <fullName evidence="6">Glycosyl transferase</fullName>
    </submittedName>
</protein>
<keyword evidence="4" id="KW-0812">Transmembrane</keyword>
<dbReference type="EMBL" id="CP017634">
    <property type="protein sequence ID" value="ATW24033.1"/>
    <property type="molecule type" value="Genomic_DNA"/>
</dbReference>
<evidence type="ECO:0000256" key="4">
    <source>
        <dbReference type="SAM" id="Phobius"/>
    </source>
</evidence>
<keyword evidence="4" id="KW-0472">Membrane</keyword>
<dbReference type="PANTHER" id="PTHR43630:SF1">
    <property type="entry name" value="POLY-BETA-1,6-N-ACETYL-D-GLUCOSAMINE SYNTHASE"/>
    <property type="match status" value="1"/>
</dbReference>
<name>A0A3G1KNJ3_FORW1</name>
<evidence type="ECO:0000313" key="6">
    <source>
        <dbReference type="EMBL" id="ATW24033.1"/>
    </source>
</evidence>
<dbReference type="KEGG" id="fwa:DCMF_03825"/>
<sequence length="456" mass="52646">MNQQLPPNQQIVPPFRWKIKHGKKTFYIPVKTKFTISMIMALMWVMLSIYLSLPWMRELAFHIGLLFSILIIGGIAYIPGYMNAFMVFSLLLDRQPPLKDDQPEKHVTILIACYNEEKRIRNTLKYIAAQDYQGQISVVVIDNNSKDYTEEVALKAAEEMQIEVCVIQEPTSGKSFALNTGLQYVETEYVLTLDADTLLHPSAVRYIVSRMETAPEDVCAVAGTILVRNSRSTWLAKIQEWDYFLGIASTKRLQGLFQGTLVAQGAFSIYQTSAIKMAGGWPDAIGEDIVLTWSFLRKNRRVYFEPLAVAFTDVPVVLKHFFRQRSRWARGMIEALRLFKPWKQPVYSVKYLTGCNLIMPYLDFVYTFCWIPGLVLAFGGYYWIVGVTTLFVIPLSLLQNYILYCYQKKVFGTLHLKIRRNVLGFVLFVLCYQILMSPISVWGYIQEVFRLPRTWK</sequence>
<evidence type="ECO:0000259" key="5">
    <source>
        <dbReference type="Pfam" id="PF00535"/>
    </source>
</evidence>
<feature type="transmembrane region" description="Helical" evidence="4">
    <location>
        <begin position="422"/>
        <end position="445"/>
    </location>
</feature>
<dbReference type="InterPro" id="IPR029044">
    <property type="entry name" value="Nucleotide-diphossugar_trans"/>
</dbReference>
<organism evidence="6 7">
    <name type="scientific">Formimonas warabiya</name>
    <dbReference type="NCBI Taxonomy" id="1761012"/>
    <lineage>
        <taxon>Bacteria</taxon>
        <taxon>Bacillati</taxon>
        <taxon>Bacillota</taxon>
        <taxon>Clostridia</taxon>
        <taxon>Eubacteriales</taxon>
        <taxon>Peptococcaceae</taxon>
        <taxon>Candidatus Formimonas</taxon>
    </lineage>
</organism>
<dbReference type="RefSeq" id="WP_148133208.1">
    <property type="nucleotide sequence ID" value="NZ_CP017634.1"/>
</dbReference>
<dbReference type="InterPro" id="IPR001173">
    <property type="entry name" value="Glyco_trans_2-like"/>
</dbReference>
<reference evidence="6 7" key="1">
    <citation type="submission" date="2016-10" db="EMBL/GenBank/DDBJ databases">
        <title>Complete Genome Sequence of Peptococcaceae strain DCMF.</title>
        <authorList>
            <person name="Edwards R.J."/>
            <person name="Holland S.I."/>
            <person name="Deshpande N.P."/>
            <person name="Wong Y.K."/>
            <person name="Ertan H."/>
            <person name="Manefield M."/>
            <person name="Russell T.L."/>
            <person name="Lee M.J."/>
        </authorList>
    </citation>
    <scope>NUCLEOTIDE SEQUENCE [LARGE SCALE GENOMIC DNA]</scope>
    <source>
        <strain evidence="6 7">DCMF</strain>
    </source>
</reference>
<feature type="transmembrane region" description="Helical" evidence="4">
    <location>
        <begin position="34"/>
        <end position="53"/>
    </location>
</feature>
<dbReference type="AlphaFoldDB" id="A0A3G1KNJ3"/>
<evidence type="ECO:0000256" key="1">
    <source>
        <dbReference type="ARBA" id="ARBA00006739"/>
    </source>
</evidence>
<proteinExistence type="inferred from homology"/>
<evidence type="ECO:0000256" key="3">
    <source>
        <dbReference type="ARBA" id="ARBA00022679"/>
    </source>
</evidence>
<keyword evidence="7" id="KW-1185">Reference proteome</keyword>
<dbReference type="CDD" id="cd06423">
    <property type="entry name" value="CESA_like"/>
    <property type="match status" value="1"/>
</dbReference>
<comment type="similarity">
    <text evidence="1">Belongs to the glycosyltransferase 2 family.</text>
</comment>
<dbReference type="OrthoDB" id="154460at2"/>
<dbReference type="SUPFAM" id="SSF53448">
    <property type="entry name" value="Nucleotide-diphospho-sugar transferases"/>
    <property type="match status" value="1"/>
</dbReference>
<feature type="domain" description="Glycosyltransferase 2-like" evidence="5">
    <location>
        <begin position="108"/>
        <end position="275"/>
    </location>
</feature>
<accession>A0A3G1KNJ3</accession>